<organism evidence="2">
    <name type="scientific">freshwater metagenome</name>
    <dbReference type="NCBI Taxonomy" id="449393"/>
    <lineage>
        <taxon>unclassified sequences</taxon>
        <taxon>metagenomes</taxon>
        <taxon>ecological metagenomes</taxon>
    </lineage>
</organism>
<dbReference type="AlphaFoldDB" id="A0A6J7MLM5"/>
<dbReference type="PANTHER" id="PTHR37512:SF1">
    <property type="entry name" value="NADR_TTD14 AAA DOMAIN-CONTAINING PROTEIN"/>
    <property type="match status" value="1"/>
</dbReference>
<dbReference type="InterPro" id="IPR052735">
    <property type="entry name" value="NAD_biosynth-regulator"/>
</dbReference>
<dbReference type="Pfam" id="PF13521">
    <property type="entry name" value="AAA_28"/>
    <property type="match status" value="1"/>
</dbReference>
<dbReference type="InterPro" id="IPR038727">
    <property type="entry name" value="NadR/Ttd14_AAA_dom"/>
</dbReference>
<accession>A0A6J7MLM5</accession>
<dbReference type="InterPro" id="IPR027417">
    <property type="entry name" value="P-loop_NTPase"/>
</dbReference>
<dbReference type="SUPFAM" id="SSF52540">
    <property type="entry name" value="P-loop containing nucleoside triphosphate hydrolases"/>
    <property type="match status" value="1"/>
</dbReference>
<evidence type="ECO:0000259" key="1">
    <source>
        <dbReference type="Pfam" id="PF13521"/>
    </source>
</evidence>
<dbReference type="Gene3D" id="3.40.50.300">
    <property type="entry name" value="P-loop containing nucleotide triphosphate hydrolases"/>
    <property type="match status" value="1"/>
</dbReference>
<reference evidence="2" key="1">
    <citation type="submission" date="2020-05" db="EMBL/GenBank/DDBJ databases">
        <authorList>
            <person name="Chiriac C."/>
            <person name="Salcher M."/>
            <person name="Ghai R."/>
            <person name="Kavagutti S V."/>
        </authorList>
    </citation>
    <scope>NUCLEOTIDE SEQUENCE</scope>
</reference>
<feature type="domain" description="NadR/Ttd14 AAA" evidence="1">
    <location>
        <begin position="17"/>
        <end position="177"/>
    </location>
</feature>
<proteinExistence type="predicted"/>
<gene>
    <name evidence="2" type="ORF">UFOPK3957_00502</name>
</gene>
<evidence type="ECO:0000313" key="2">
    <source>
        <dbReference type="EMBL" id="CAB4981616.1"/>
    </source>
</evidence>
<dbReference type="PANTHER" id="PTHR37512">
    <property type="entry name" value="TRIFUNCTIONAL NAD BIOSYNTHESIS/REGULATOR PROTEIN NADR"/>
    <property type="match status" value="1"/>
</dbReference>
<name>A0A6J7MLM5_9ZZZZ</name>
<protein>
    <submittedName>
        <fullName evidence="2">Unannotated protein</fullName>
    </submittedName>
</protein>
<dbReference type="CDD" id="cd02019">
    <property type="entry name" value="NK"/>
    <property type="match status" value="1"/>
</dbReference>
<sequence>MDISRPENISRPDNIARIGLIGGECTGKSTTATALAELLAGVVAHEVLREFVAEHGRVPDQAEQRRVMLTQMAREDSLIASPGTRLVIADPMPAMTALYSDVYYADGTLLPEGVEHAARYDLVLWCRPDIPWVADPGQRDGPEYRALVDDRIAMFVRDDLTPAGIDVIELSGSPENRLAIAQAALNGLAIPPFRAWQPPASDPAK</sequence>
<dbReference type="EMBL" id="CAFBOM010000062">
    <property type="protein sequence ID" value="CAB4981616.1"/>
    <property type="molecule type" value="Genomic_DNA"/>
</dbReference>